<dbReference type="EMBL" id="JBHLTS010000004">
    <property type="protein sequence ID" value="MFC0513110.1"/>
    <property type="molecule type" value="Genomic_DNA"/>
</dbReference>
<evidence type="ECO:0000313" key="2">
    <source>
        <dbReference type="Proteomes" id="UP001589828"/>
    </source>
</evidence>
<proteinExistence type="predicted"/>
<evidence type="ECO:0000313" key="1">
    <source>
        <dbReference type="EMBL" id="MFC0513110.1"/>
    </source>
</evidence>
<gene>
    <name evidence="1" type="ORF">ACFFGT_02825</name>
</gene>
<evidence type="ECO:0008006" key="3">
    <source>
        <dbReference type="Google" id="ProtNLM"/>
    </source>
</evidence>
<comment type="caution">
    <text evidence="1">The sequence shown here is derived from an EMBL/GenBank/DDBJ whole genome shotgun (WGS) entry which is preliminary data.</text>
</comment>
<dbReference type="Proteomes" id="UP001589828">
    <property type="component" value="Unassembled WGS sequence"/>
</dbReference>
<keyword evidence="2" id="KW-1185">Reference proteome</keyword>
<organism evidence="1 2">
    <name type="scientific">Mucilaginibacter angelicae</name>
    <dbReference type="NCBI Taxonomy" id="869718"/>
    <lineage>
        <taxon>Bacteria</taxon>
        <taxon>Pseudomonadati</taxon>
        <taxon>Bacteroidota</taxon>
        <taxon>Sphingobacteriia</taxon>
        <taxon>Sphingobacteriales</taxon>
        <taxon>Sphingobacteriaceae</taxon>
        <taxon>Mucilaginibacter</taxon>
    </lineage>
</organism>
<name>A0ABV6L377_9SPHI</name>
<dbReference type="RefSeq" id="WP_377020983.1">
    <property type="nucleotide sequence ID" value="NZ_JBHLTS010000004.1"/>
</dbReference>
<sequence>MIIGPQVAFVDDIENQITPLKNILQDLNTGTIFFDARPELAAFPVKPVESVKLIFLDLYYKADFDAEIPAQWVSTIIPKNARYYLVIWSKDTHHRDDLLSVLNQIDVPPTYVEAWQKTDFPPDFNFKGKVTDLIKKISDEETINGEVIYGEIVDVEDDGVLINCCINTEKPTYQVRRFDMDLLAKVTKLEIGTYVRIHLYTKPGSRLVDIFEETKDLKTLFDTPDFFRGLEGNAFFIEK</sequence>
<accession>A0ABV6L377</accession>
<reference evidence="1 2" key="1">
    <citation type="submission" date="2024-09" db="EMBL/GenBank/DDBJ databases">
        <authorList>
            <person name="Sun Q."/>
            <person name="Mori K."/>
        </authorList>
    </citation>
    <scope>NUCLEOTIDE SEQUENCE [LARGE SCALE GENOMIC DNA]</scope>
    <source>
        <strain evidence="1 2">NCAIM B.02415</strain>
    </source>
</reference>
<protein>
    <recommendedName>
        <fullName evidence="3">S1 motif domain-containing protein</fullName>
    </recommendedName>
</protein>